<reference evidence="1 2" key="1">
    <citation type="submission" date="2018-10" db="EMBL/GenBank/DDBJ databases">
        <title>A high-quality apple genome assembly.</title>
        <authorList>
            <person name="Hu J."/>
        </authorList>
    </citation>
    <scope>NUCLEOTIDE SEQUENCE [LARGE SCALE GENOMIC DNA]</scope>
    <source>
        <strain evidence="2">cv. HFTH1</strain>
        <tissue evidence="1">Young leaf</tissue>
    </source>
</reference>
<proteinExistence type="predicted"/>
<dbReference type="PANTHER" id="PTHR46238">
    <property type="entry name" value="REVERSE TRANSCRIPTASE DOMAIN-CONTAINING PROTEIN"/>
    <property type="match status" value="1"/>
</dbReference>
<dbReference type="EMBL" id="RDQH01000331">
    <property type="protein sequence ID" value="RXH99407.1"/>
    <property type="molecule type" value="Genomic_DNA"/>
</dbReference>
<name>A0A498JWS8_MALDO</name>
<dbReference type="AlphaFoldDB" id="A0A498JWS8"/>
<keyword evidence="2" id="KW-1185">Reference proteome</keyword>
<protein>
    <submittedName>
        <fullName evidence="1">Uncharacterized protein</fullName>
    </submittedName>
</protein>
<dbReference type="PANTHER" id="PTHR46238:SF8">
    <property type="entry name" value="ENDONUCLEASE_EXONUCLEASE_PHOSPHATASE DOMAIN-CONTAINING PROTEIN"/>
    <property type="match status" value="1"/>
</dbReference>
<organism evidence="1 2">
    <name type="scientific">Malus domestica</name>
    <name type="common">Apple</name>
    <name type="synonym">Pyrus malus</name>
    <dbReference type="NCBI Taxonomy" id="3750"/>
    <lineage>
        <taxon>Eukaryota</taxon>
        <taxon>Viridiplantae</taxon>
        <taxon>Streptophyta</taxon>
        <taxon>Embryophyta</taxon>
        <taxon>Tracheophyta</taxon>
        <taxon>Spermatophyta</taxon>
        <taxon>Magnoliopsida</taxon>
        <taxon>eudicotyledons</taxon>
        <taxon>Gunneridae</taxon>
        <taxon>Pentapetalae</taxon>
        <taxon>rosids</taxon>
        <taxon>fabids</taxon>
        <taxon>Rosales</taxon>
        <taxon>Rosaceae</taxon>
        <taxon>Amygdaloideae</taxon>
        <taxon>Maleae</taxon>
        <taxon>Malus</taxon>
    </lineage>
</organism>
<evidence type="ECO:0000313" key="2">
    <source>
        <dbReference type="Proteomes" id="UP000290289"/>
    </source>
</evidence>
<comment type="caution">
    <text evidence="1">The sequence shown here is derived from an EMBL/GenBank/DDBJ whole genome shotgun (WGS) entry which is preliminary data.</text>
</comment>
<evidence type="ECO:0000313" key="1">
    <source>
        <dbReference type="EMBL" id="RXH99407.1"/>
    </source>
</evidence>
<accession>A0A498JWS8</accession>
<dbReference type="Proteomes" id="UP000290289">
    <property type="component" value="Chromosome 5"/>
</dbReference>
<gene>
    <name evidence="1" type="ORF">DVH24_011732</name>
</gene>
<sequence>MPLKLKDDNKVSNVLRHRLGSQELTLKKMDVTEMRMLRWICGHTRKDKIKNEDIRGNISIRWFGHMKQRSTNTSVRKCDCETEAQGKRGRRRPRKTWKETLRKYIEYLDLMEDLVQNQAQLCILNLVIMHLEFKIFILFAPSTLNLVMSSHNFLKCITDCLVYTNSVNFLT</sequence>